<dbReference type="EMBL" id="CAADJG010000002">
    <property type="protein sequence ID" value="VFS65901.1"/>
    <property type="molecule type" value="Genomic_DNA"/>
</dbReference>
<keyword evidence="1" id="KW-0456">Lyase</keyword>
<dbReference type="GO" id="GO:0003855">
    <property type="term" value="F:3-dehydroquinate dehydratase activity"/>
    <property type="evidence" value="ECO:0007669"/>
    <property type="project" value="UniProtKB-EC"/>
</dbReference>
<dbReference type="InterPro" id="IPR013785">
    <property type="entry name" value="Aldolase_TIM"/>
</dbReference>
<dbReference type="Gene3D" id="3.20.20.70">
    <property type="entry name" value="Aldolase class I"/>
    <property type="match status" value="1"/>
</dbReference>
<dbReference type="InterPro" id="IPR001381">
    <property type="entry name" value="DHquinase_I"/>
</dbReference>
<organism evidence="1 2">
    <name type="scientific">Raoultella terrigena</name>
    <name type="common">Klebsiella terrigena</name>
    <dbReference type="NCBI Taxonomy" id="577"/>
    <lineage>
        <taxon>Bacteria</taxon>
        <taxon>Pseudomonadati</taxon>
        <taxon>Pseudomonadota</taxon>
        <taxon>Gammaproteobacteria</taxon>
        <taxon>Enterobacterales</taxon>
        <taxon>Enterobacteriaceae</taxon>
        <taxon>Klebsiella/Raoultella group</taxon>
        <taxon>Raoultella</taxon>
    </lineage>
</organism>
<gene>
    <name evidence="1" type="primary">aroD_2</name>
    <name evidence="1" type="ORF">NCTC13038_00649</name>
</gene>
<sequence>MTTTVTVKNLTFQQGTTRICVPLMGQTLDELKARARALVEVDADIIEWRADGFAQVGRTEQVLLALAEVRQILADTPLLFTFRSQKEGRRGAARRGGLFCA</sequence>
<name>A0A485AYV9_RAOTE</name>
<reference evidence="1 2" key="1">
    <citation type="submission" date="2019-03" db="EMBL/GenBank/DDBJ databases">
        <authorList>
            <consortium name="Pathogen Informatics"/>
        </authorList>
    </citation>
    <scope>NUCLEOTIDE SEQUENCE [LARGE SCALE GENOMIC DNA]</scope>
    <source>
        <strain evidence="1 2">NCTC13038</strain>
    </source>
</reference>
<evidence type="ECO:0000313" key="1">
    <source>
        <dbReference type="EMBL" id="VFS65901.1"/>
    </source>
</evidence>
<dbReference type="SUPFAM" id="SSF51569">
    <property type="entry name" value="Aldolase"/>
    <property type="match status" value="1"/>
</dbReference>
<proteinExistence type="predicted"/>
<accession>A0A485AYV9</accession>
<protein>
    <submittedName>
        <fullName evidence="1">3-dehydroquinate dehydratase</fullName>
        <ecNumber evidence="1">4.2.1.10</ecNumber>
    </submittedName>
</protein>
<dbReference type="Proteomes" id="UP000332594">
    <property type="component" value="Unassembled WGS sequence"/>
</dbReference>
<dbReference type="EC" id="4.2.1.10" evidence="1"/>
<dbReference type="Pfam" id="PF01487">
    <property type="entry name" value="DHquinase_I"/>
    <property type="match status" value="1"/>
</dbReference>
<evidence type="ECO:0000313" key="2">
    <source>
        <dbReference type="Proteomes" id="UP000332594"/>
    </source>
</evidence>
<dbReference type="AlphaFoldDB" id="A0A485AYV9"/>